<protein>
    <submittedName>
        <fullName evidence="1">Uncharacterized protein</fullName>
    </submittedName>
</protein>
<keyword evidence="2" id="KW-1185">Reference proteome</keyword>
<organism evidence="1 2">
    <name type="scientific">Candidatus Epulonipiscium fishelsonii</name>
    <dbReference type="NCBI Taxonomy" id="77094"/>
    <lineage>
        <taxon>Bacteria</taxon>
        <taxon>Bacillati</taxon>
        <taxon>Bacillota</taxon>
        <taxon>Clostridia</taxon>
        <taxon>Lachnospirales</taxon>
        <taxon>Lachnospiraceae</taxon>
        <taxon>Candidatus Epulonipiscium</taxon>
    </lineage>
</organism>
<comment type="caution">
    <text evidence="1">The sequence shown here is derived from an EMBL/GenBank/DDBJ whole genome shotgun (WGS) entry which is preliminary data.</text>
</comment>
<accession>A0ACC8XIJ6</accession>
<proteinExistence type="predicted"/>
<reference evidence="1" key="1">
    <citation type="submission" date="2016-08" db="EMBL/GenBank/DDBJ databases">
        <authorList>
            <person name="Ngugi D.K."/>
            <person name="Miyake S."/>
            <person name="Stingl U."/>
        </authorList>
    </citation>
    <scope>NUCLEOTIDE SEQUENCE</scope>
    <source>
        <strain evidence="1">SCG-D08WGA-EpuloA1</strain>
    </source>
</reference>
<name>A0ACC8XIJ6_9FIRM</name>
<evidence type="ECO:0000313" key="2">
    <source>
        <dbReference type="Proteomes" id="UP000188637"/>
    </source>
</evidence>
<dbReference type="Proteomes" id="UP000188637">
    <property type="component" value="Unassembled WGS sequence"/>
</dbReference>
<sequence length="213" mass="24238">MNINNAIGQYHLFNLIGINKTTKSDTTKSKRGFNSLQDSVFISKTGKAMSQLDALNKQKENLQERKEELLEASLTGENIEDEIEKLNKKIINIETEIANAKQKEMEKTAKENSKKAFNPELKTKEETMPQKMPNFVSVNLEQMKAAYSTQSRLKGDVRINSEAKTSQGELDETTELESMAVSLNKKMDEELVEIKEQNNKKEDIKHINVDLTI</sequence>
<gene>
    <name evidence="1" type="ORF">AN640_04620</name>
</gene>
<dbReference type="EMBL" id="LJHD01000062">
    <property type="protein sequence ID" value="ONI45405.1"/>
    <property type="molecule type" value="Genomic_DNA"/>
</dbReference>
<evidence type="ECO:0000313" key="1">
    <source>
        <dbReference type="EMBL" id="ONI45405.1"/>
    </source>
</evidence>